<dbReference type="PROSITE" id="PS00061">
    <property type="entry name" value="ADH_SHORT"/>
    <property type="match status" value="1"/>
</dbReference>
<dbReference type="Gene3D" id="3.40.50.720">
    <property type="entry name" value="NAD(P)-binding Rossmann-like Domain"/>
    <property type="match status" value="1"/>
</dbReference>
<dbReference type="PANTHER" id="PTHR42760">
    <property type="entry name" value="SHORT-CHAIN DEHYDROGENASES/REDUCTASES FAMILY MEMBER"/>
    <property type="match status" value="1"/>
</dbReference>
<dbReference type="SUPFAM" id="SSF51735">
    <property type="entry name" value="NAD(P)-binding Rossmann-fold domains"/>
    <property type="match status" value="1"/>
</dbReference>
<organism evidence="4 5">
    <name type="scientific">Streptomyces spectabilis</name>
    <dbReference type="NCBI Taxonomy" id="68270"/>
    <lineage>
        <taxon>Bacteria</taxon>
        <taxon>Bacillati</taxon>
        <taxon>Actinomycetota</taxon>
        <taxon>Actinomycetes</taxon>
        <taxon>Kitasatosporales</taxon>
        <taxon>Streptomycetaceae</taxon>
        <taxon>Streptomyces</taxon>
    </lineage>
</organism>
<keyword evidence="2 4" id="KW-0560">Oxidoreductase</keyword>
<dbReference type="PRINTS" id="PR00080">
    <property type="entry name" value="SDRFAMILY"/>
</dbReference>
<name>A0A516R0T9_STRST</name>
<comment type="similarity">
    <text evidence="1 3">Belongs to the short-chain dehydrogenases/reductases (SDR) family.</text>
</comment>
<evidence type="ECO:0000256" key="3">
    <source>
        <dbReference type="RuleBase" id="RU000363"/>
    </source>
</evidence>
<dbReference type="NCBIfam" id="NF005559">
    <property type="entry name" value="PRK07231.1"/>
    <property type="match status" value="1"/>
</dbReference>
<dbReference type="GO" id="GO:0003939">
    <property type="term" value="F:L-iditol 2-dehydrogenase (NAD+) activity"/>
    <property type="evidence" value="ECO:0007669"/>
    <property type="project" value="UniProtKB-EC"/>
</dbReference>
<dbReference type="EC" id="1.1.1.14" evidence="4"/>
<dbReference type="FunFam" id="3.40.50.720:FF:000084">
    <property type="entry name" value="Short-chain dehydrogenase reductase"/>
    <property type="match status" value="1"/>
</dbReference>
<reference evidence="4 5" key="1">
    <citation type="journal article" date="2019" name="J. Ind. Microbiol. Biotechnol.">
        <title>The complete genomic sequence of Streptomyces spectabilis NRRL-2792 and identification of secondary metabolite biosynthetic gene clusters.</title>
        <authorList>
            <person name="Sinha A."/>
            <person name="Phillips-Salemka S."/>
            <person name="Niraula T.A."/>
            <person name="Short K.A."/>
            <person name="Niraula N.P."/>
        </authorList>
    </citation>
    <scope>NUCLEOTIDE SEQUENCE [LARGE SCALE GENOMIC DNA]</scope>
    <source>
        <strain evidence="4 5">NRRL 2792</strain>
    </source>
</reference>
<dbReference type="EMBL" id="CP040916">
    <property type="protein sequence ID" value="QDQ09275.1"/>
    <property type="molecule type" value="Genomic_DNA"/>
</dbReference>
<dbReference type="Pfam" id="PF00106">
    <property type="entry name" value="adh_short"/>
    <property type="match status" value="1"/>
</dbReference>
<dbReference type="InterPro" id="IPR020904">
    <property type="entry name" value="Sc_DH/Rdtase_CS"/>
</dbReference>
<dbReference type="InterPro" id="IPR036291">
    <property type="entry name" value="NAD(P)-bd_dom_sf"/>
</dbReference>
<dbReference type="PRINTS" id="PR00081">
    <property type="entry name" value="GDHRDH"/>
</dbReference>
<sequence>MESKVLNDKVAVVTGAARGIGRAIAQRYIEEGAYVAVADIDAVAAEKTAAELGERASAFAWDVADTAAARAMVERVSLRFGRIDILVNNAGIFDMQPILEITEAEYDRIFDINVKGLLFTLQAVARDMVDRGVSGKIINIASQAGRRGEPLVAVYCASKAAVISLTQSAGLALIRHGINVNGISPGVVDTSWDNVDALFAKYENRPLGEKKRLVGEAVPFGRIGQADDLVGAGVFLASHHADYIVAQTLNVDGGNWMS</sequence>
<evidence type="ECO:0000313" key="4">
    <source>
        <dbReference type="EMBL" id="QDQ09275.1"/>
    </source>
</evidence>
<protein>
    <submittedName>
        <fullName evidence="4">L-iditol 2-dehydrogenase</fullName>
        <ecNumber evidence="4">1.1.1.14</ecNumber>
    </submittedName>
</protein>
<accession>A0A516R0T9</accession>
<evidence type="ECO:0000256" key="2">
    <source>
        <dbReference type="ARBA" id="ARBA00023002"/>
    </source>
</evidence>
<evidence type="ECO:0000256" key="1">
    <source>
        <dbReference type="ARBA" id="ARBA00006484"/>
    </source>
</evidence>
<dbReference type="Proteomes" id="UP000316806">
    <property type="component" value="Chromosome"/>
</dbReference>
<gene>
    <name evidence="4" type="ORF">FH965_00780</name>
</gene>
<evidence type="ECO:0000313" key="5">
    <source>
        <dbReference type="Proteomes" id="UP000316806"/>
    </source>
</evidence>
<dbReference type="InterPro" id="IPR002347">
    <property type="entry name" value="SDR_fam"/>
</dbReference>
<dbReference type="NCBIfam" id="NF005472">
    <property type="entry name" value="PRK07067.1"/>
    <property type="match status" value="1"/>
</dbReference>
<proteinExistence type="inferred from homology"/>
<dbReference type="RefSeq" id="WP_144000854.1">
    <property type="nucleotide sequence ID" value="NZ_CP040916.1"/>
</dbReference>
<dbReference type="AlphaFoldDB" id="A0A516R0T9"/>